<reference evidence="2" key="1">
    <citation type="journal article" date="2023" name="G3 (Bethesda)">
        <title>Genome assembly and association tests identify interacting loci associated with vigor, precocity, and sex in interspecific pistachio rootstocks.</title>
        <authorList>
            <person name="Palmer W."/>
            <person name="Jacygrad E."/>
            <person name="Sagayaradj S."/>
            <person name="Cavanaugh K."/>
            <person name="Han R."/>
            <person name="Bertier L."/>
            <person name="Beede B."/>
            <person name="Kafkas S."/>
            <person name="Golino D."/>
            <person name="Preece J."/>
            <person name="Michelmore R."/>
        </authorList>
    </citation>
    <scope>NUCLEOTIDE SEQUENCE [LARGE SCALE GENOMIC DNA]</scope>
</reference>
<evidence type="ECO:0000313" key="1">
    <source>
        <dbReference type="EMBL" id="KAJ0082807.1"/>
    </source>
</evidence>
<dbReference type="Proteomes" id="UP001164250">
    <property type="component" value="Chromosome 12"/>
</dbReference>
<name>A0ACC1A956_9ROSI</name>
<sequence length="94" mass="9646">MYIMMPEHYFFQDTSSAVARAGPGSSASTRSQSSYNSSSSTVAAYSSSKVGPTSWMHTVSSFTIPPGLSGAPGTPGPLGLVPSPLKNALSAIMD</sequence>
<accession>A0ACC1A956</accession>
<gene>
    <name evidence="1" type="ORF">Patl1_10737</name>
</gene>
<proteinExistence type="predicted"/>
<comment type="caution">
    <text evidence="1">The sequence shown here is derived from an EMBL/GenBank/DDBJ whole genome shotgun (WGS) entry which is preliminary data.</text>
</comment>
<dbReference type="EMBL" id="CM047908">
    <property type="protein sequence ID" value="KAJ0082807.1"/>
    <property type="molecule type" value="Genomic_DNA"/>
</dbReference>
<evidence type="ECO:0000313" key="2">
    <source>
        <dbReference type="Proteomes" id="UP001164250"/>
    </source>
</evidence>
<protein>
    <submittedName>
        <fullName evidence="1">Uncharacterized protein</fullName>
    </submittedName>
</protein>
<organism evidence="1 2">
    <name type="scientific">Pistacia atlantica</name>
    <dbReference type="NCBI Taxonomy" id="434234"/>
    <lineage>
        <taxon>Eukaryota</taxon>
        <taxon>Viridiplantae</taxon>
        <taxon>Streptophyta</taxon>
        <taxon>Embryophyta</taxon>
        <taxon>Tracheophyta</taxon>
        <taxon>Spermatophyta</taxon>
        <taxon>Magnoliopsida</taxon>
        <taxon>eudicotyledons</taxon>
        <taxon>Gunneridae</taxon>
        <taxon>Pentapetalae</taxon>
        <taxon>rosids</taxon>
        <taxon>malvids</taxon>
        <taxon>Sapindales</taxon>
        <taxon>Anacardiaceae</taxon>
        <taxon>Pistacia</taxon>
    </lineage>
</organism>
<keyword evidence="2" id="KW-1185">Reference proteome</keyword>